<sequence>MENSKPSSSDITIKWAVIYMITSVIFTFAFQFLNINIISPVRYISFIPYILFLFLAQKEYKDKTGGFLKFGDGFLVGLFFAIYSAVFGAIFSYIYFSFLSPEAWQQYLDAMQAKASVQPNVSSDALDAVMNFYRKYGKIVAAAGALITGVIIGAIIALIGAAIFKKEKSITDIENDANAFTDPTV</sequence>
<gene>
    <name evidence="2" type="ORF">JN11_03492</name>
</gene>
<comment type="caution">
    <text evidence="2">The sequence shown here is derived from an EMBL/GenBank/DDBJ whole genome shotgun (WGS) entry which is preliminary data.</text>
</comment>
<feature type="transmembrane region" description="Helical" evidence="1">
    <location>
        <begin position="75"/>
        <end position="96"/>
    </location>
</feature>
<keyword evidence="1" id="KW-1133">Transmembrane helix</keyword>
<dbReference type="RefSeq" id="WP_144914522.1">
    <property type="nucleotide sequence ID" value="NZ_VLLI01000010.1"/>
</dbReference>
<protein>
    <submittedName>
        <fullName evidence="2">Uncharacterized protein DUF4199</fullName>
    </submittedName>
</protein>
<keyword evidence="1" id="KW-0472">Membrane</keyword>
<feature type="transmembrane region" description="Helical" evidence="1">
    <location>
        <begin position="139"/>
        <end position="164"/>
    </location>
</feature>
<proteinExistence type="predicted"/>
<evidence type="ECO:0000256" key="1">
    <source>
        <dbReference type="SAM" id="Phobius"/>
    </source>
</evidence>
<keyword evidence="3" id="KW-1185">Reference proteome</keyword>
<dbReference type="InterPro" id="IPR025250">
    <property type="entry name" value="DUF4199"/>
</dbReference>
<accession>A0A562TVL7</accession>
<evidence type="ECO:0000313" key="3">
    <source>
        <dbReference type="Proteomes" id="UP000317010"/>
    </source>
</evidence>
<dbReference type="EMBL" id="VLLI01000010">
    <property type="protein sequence ID" value="TWI97669.1"/>
    <property type="molecule type" value="Genomic_DNA"/>
</dbReference>
<feature type="transmembrane region" description="Helical" evidence="1">
    <location>
        <begin position="12"/>
        <end position="31"/>
    </location>
</feature>
<organism evidence="2 3">
    <name type="scientific">Mucilaginibacter frigoritolerans</name>
    <dbReference type="NCBI Taxonomy" id="652788"/>
    <lineage>
        <taxon>Bacteria</taxon>
        <taxon>Pseudomonadati</taxon>
        <taxon>Bacteroidota</taxon>
        <taxon>Sphingobacteriia</taxon>
        <taxon>Sphingobacteriales</taxon>
        <taxon>Sphingobacteriaceae</taxon>
        <taxon>Mucilaginibacter</taxon>
    </lineage>
</organism>
<evidence type="ECO:0000313" key="2">
    <source>
        <dbReference type="EMBL" id="TWI97669.1"/>
    </source>
</evidence>
<dbReference type="Proteomes" id="UP000317010">
    <property type="component" value="Unassembled WGS sequence"/>
</dbReference>
<feature type="transmembrane region" description="Helical" evidence="1">
    <location>
        <begin position="37"/>
        <end position="55"/>
    </location>
</feature>
<name>A0A562TVL7_9SPHI</name>
<keyword evidence="1" id="KW-0812">Transmembrane</keyword>
<dbReference type="Pfam" id="PF13858">
    <property type="entry name" value="DUF4199"/>
    <property type="match status" value="1"/>
</dbReference>
<reference evidence="2 3" key="1">
    <citation type="submission" date="2019-07" db="EMBL/GenBank/DDBJ databases">
        <title>Genomic Encyclopedia of Archaeal and Bacterial Type Strains, Phase II (KMG-II): from individual species to whole genera.</title>
        <authorList>
            <person name="Goeker M."/>
        </authorList>
    </citation>
    <scope>NUCLEOTIDE SEQUENCE [LARGE SCALE GENOMIC DNA]</scope>
    <source>
        <strain evidence="2 3">ATCC BAA-1854</strain>
    </source>
</reference>
<dbReference type="AlphaFoldDB" id="A0A562TVL7"/>
<dbReference type="OrthoDB" id="1122768at2"/>